<keyword evidence="5 6" id="KW-0472">Membrane</keyword>
<feature type="domain" description="Prepilin type IV endopeptidase peptidase" evidence="7">
    <location>
        <begin position="23"/>
        <end position="126"/>
    </location>
</feature>
<feature type="transmembrane region" description="Helical" evidence="6">
    <location>
        <begin position="12"/>
        <end position="34"/>
    </location>
</feature>
<dbReference type="PANTHER" id="PTHR36506">
    <property type="entry name" value="PREFLAGELLIN PEPTIDASE"/>
    <property type="match status" value="1"/>
</dbReference>
<dbReference type="EC" id="3.4.23.43" evidence="8"/>
<dbReference type="RefSeq" id="WP_238292852.1">
    <property type="nucleotide sequence ID" value="NZ_BPQS01000060.1"/>
</dbReference>
<gene>
    <name evidence="8" type="ORF">QWZ18_14620</name>
</gene>
<evidence type="ECO:0000256" key="5">
    <source>
        <dbReference type="ARBA" id="ARBA00023136"/>
    </source>
</evidence>
<dbReference type="GO" id="GO:0004190">
    <property type="term" value="F:aspartic-type endopeptidase activity"/>
    <property type="evidence" value="ECO:0007669"/>
    <property type="project" value="UniProtKB-EC"/>
</dbReference>
<feature type="transmembrane region" description="Helical" evidence="6">
    <location>
        <begin position="114"/>
        <end position="132"/>
    </location>
</feature>
<dbReference type="Gene3D" id="1.20.120.1220">
    <property type="match status" value="1"/>
</dbReference>
<comment type="subcellular location">
    <subcellularLocation>
        <location evidence="1">Cell membrane</location>
        <topology evidence="1">Multi-pass membrane protein</topology>
    </subcellularLocation>
</comment>
<evidence type="ECO:0000256" key="4">
    <source>
        <dbReference type="ARBA" id="ARBA00022989"/>
    </source>
</evidence>
<proteinExistence type="predicted"/>
<evidence type="ECO:0000256" key="1">
    <source>
        <dbReference type="ARBA" id="ARBA00004651"/>
    </source>
</evidence>
<dbReference type="Proteomes" id="UP001244297">
    <property type="component" value="Unassembled WGS sequence"/>
</dbReference>
<dbReference type="InterPro" id="IPR000045">
    <property type="entry name" value="Prepilin_IV_endopep_pep"/>
</dbReference>
<evidence type="ECO:0000259" key="7">
    <source>
        <dbReference type="Pfam" id="PF01478"/>
    </source>
</evidence>
<organism evidence="8 9">
    <name type="scientific">Methylobacterium longum</name>
    <dbReference type="NCBI Taxonomy" id="767694"/>
    <lineage>
        <taxon>Bacteria</taxon>
        <taxon>Pseudomonadati</taxon>
        <taxon>Pseudomonadota</taxon>
        <taxon>Alphaproteobacteria</taxon>
        <taxon>Hyphomicrobiales</taxon>
        <taxon>Methylobacteriaceae</taxon>
        <taxon>Methylobacterium</taxon>
    </lineage>
</organism>
<feature type="transmembrane region" description="Helical" evidence="6">
    <location>
        <begin position="72"/>
        <end position="94"/>
    </location>
</feature>
<comment type="caution">
    <text evidence="8">The sequence shown here is derived from an EMBL/GenBank/DDBJ whole genome shotgun (WGS) entry which is preliminary data.</text>
</comment>
<keyword evidence="9" id="KW-1185">Reference proteome</keyword>
<evidence type="ECO:0000313" key="8">
    <source>
        <dbReference type="EMBL" id="MDN3571856.1"/>
    </source>
</evidence>
<evidence type="ECO:0000256" key="6">
    <source>
        <dbReference type="SAM" id="Phobius"/>
    </source>
</evidence>
<evidence type="ECO:0000313" key="9">
    <source>
        <dbReference type="Proteomes" id="UP001244297"/>
    </source>
</evidence>
<accession>A0ABT8AQM0</accession>
<keyword evidence="8" id="KW-0378">Hydrolase</keyword>
<dbReference type="InterPro" id="IPR052218">
    <property type="entry name" value="Preflagellin_Peptidase"/>
</dbReference>
<sequence>MVGSAMASSGLTSLGVASFGLLILFPFLMAYAAASDLLTMLIPNRISLALVAGFVIVAATGPMSWAEIGYHLGAGAAVLAVTFTLFAFGVIGGGDAKLAAATALWLGLDGLGDYLLVASIFGGALTLAILFARSHPLPHRIARMPFALHLHDAKTGVPYGIALAGAALLVLPETELWIRAIAG</sequence>
<evidence type="ECO:0000256" key="3">
    <source>
        <dbReference type="ARBA" id="ARBA00022692"/>
    </source>
</evidence>
<dbReference type="EMBL" id="JAUFPT010000049">
    <property type="protein sequence ID" value="MDN3571856.1"/>
    <property type="molecule type" value="Genomic_DNA"/>
</dbReference>
<evidence type="ECO:0000256" key="2">
    <source>
        <dbReference type="ARBA" id="ARBA00022475"/>
    </source>
</evidence>
<reference evidence="9" key="1">
    <citation type="journal article" date="2019" name="Int. J. Syst. Evol. Microbiol.">
        <title>The Global Catalogue of Microorganisms (GCM) 10K type strain sequencing project: providing services to taxonomists for standard genome sequencing and annotation.</title>
        <authorList>
            <consortium name="The Broad Institute Genomics Platform"/>
            <consortium name="The Broad Institute Genome Sequencing Center for Infectious Disease"/>
            <person name="Wu L."/>
            <person name="Ma J."/>
        </authorList>
    </citation>
    <scope>NUCLEOTIDE SEQUENCE [LARGE SCALE GENOMIC DNA]</scope>
    <source>
        <strain evidence="9">CECT 7806</strain>
    </source>
</reference>
<dbReference type="Pfam" id="PF01478">
    <property type="entry name" value="Peptidase_A24"/>
    <property type="match status" value="1"/>
</dbReference>
<keyword evidence="4 6" id="KW-1133">Transmembrane helix</keyword>
<keyword evidence="3 6" id="KW-0812">Transmembrane</keyword>
<dbReference type="PANTHER" id="PTHR36506:SF1">
    <property type="entry name" value="PREFLAGELLIN PEPTIDASE"/>
    <property type="match status" value="1"/>
</dbReference>
<name>A0ABT8AQM0_9HYPH</name>
<feature type="transmembrane region" description="Helical" evidence="6">
    <location>
        <begin position="46"/>
        <end position="65"/>
    </location>
</feature>
<protein>
    <submittedName>
        <fullName evidence="8">Prepilin peptidase</fullName>
        <ecNumber evidence="8">3.4.23.43</ecNumber>
    </submittedName>
</protein>
<keyword evidence="2" id="KW-1003">Cell membrane</keyword>